<evidence type="ECO:0000259" key="7">
    <source>
        <dbReference type="Pfam" id="PF14322"/>
    </source>
</evidence>
<sequence>MKNYLEIAIGKPKGLCALFLSFLLGSCSLDEYNPGGATVESLFNTPEGIEAAANGTYTYNQKIYGKEQGYALLEMGTDIWTGGANSGNSGTNGVYPQPPLMNYQGLISDNVWVKSNLWQPCYAGINLANTALKYLPEAGVEAVKAPVLEAELRFMRAWYYWHLVESFGDIPFTLEPTESIVTVANRTPVDQVYEQIFIDLQFAVEHAPLSNTDYGKITKPIAEAFIARVYLTRGRYQEALDHAQHVINDYGFSLMPNYADLWKMDNEKNQEVIWGLNYSTNLEFNEGSNVGHSMYLMEYDTQPGMLRDVNNGYPNVRYMPTKFLLNLFDERIDARYEASFKTTWFCNETDAGKRPQGMNLGDTAIFCSKYVISSDAPAGKAYKIYDINDVYRENGIPADRFHYISLKKFEDPTRASANETESARDVFIIRLAEMYMIAAEAELQLGNQAEAANYINIVRQRAALNKQNSQEMMVVASAVTLDFILDERAREFAGEQLRWFDLKRTNKLVERVQAHNPDAAPHIREFHKIRPIPQSELDAVTNKDQFKQNPGY</sequence>
<proteinExistence type="inferred from homology"/>
<dbReference type="PROSITE" id="PS51257">
    <property type="entry name" value="PROKAR_LIPOPROTEIN"/>
    <property type="match status" value="1"/>
</dbReference>
<protein>
    <submittedName>
        <fullName evidence="8">RagB/SusD family nutrient uptake outer membrane protein</fullName>
    </submittedName>
</protein>
<feature type="domain" description="RagB/SusD" evidence="6">
    <location>
        <begin position="271"/>
        <end position="552"/>
    </location>
</feature>
<keyword evidence="4" id="KW-0472">Membrane</keyword>
<dbReference type="Proteomes" id="UP001589774">
    <property type="component" value="Unassembled WGS sequence"/>
</dbReference>
<dbReference type="SUPFAM" id="SSF48452">
    <property type="entry name" value="TPR-like"/>
    <property type="match status" value="1"/>
</dbReference>
<dbReference type="InterPro" id="IPR011990">
    <property type="entry name" value="TPR-like_helical_dom_sf"/>
</dbReference>
<evidence type="ECO:0000256" key="2">
    <source>
        <dbReference type="ARBA" id="ARBA00006275"/>
    </source>
</evidence>
<evidence type="ECO:0000259" key="6">
    <source>
        <dbReference type="Pfam" id="PF07980"/>
    </source>
</evidence>
<comment type="similarity">
    <text evidence="2">Belongs to the SusD family.</text>
</comment>
<keyword evidence="5" id="KW-0998">Cell outer membrane</keyword>
<evidence type="ECO:0000313" key="8">
    <source>
        <dbReference type="EMBL" id="MFC0320010.1"/>
    </source>
</evidence>
<accession>A0ABV6HMC6</accession>
<dbReference type="Pfam" id="PF14322">
    <property type="entry name" value="SusD-like_3"/>
    <property type="match status" value="1"/>
</dbReference>
<dbReference type="InterPro" id="IPR033985">
    <property type="entry name" value="SusD-like_N"/>
</dbReference>
<evidence type="ECO:0000256" key="4">
    <source>
        <dbReference type="ARBA" id="ARBA00023136"/>
    </source>
</evidence>
<reference evidence="8 9" key="1">
    <citation type="submission" date="2024-09" db="EMBL/GenBank/DDBJ databases">
        <authorList>
            <person name="Sun Q."/>
            <person name="Mori K."/>
        </authorList>
    </citation>
    <scope>NUCLEOTIDE SEQUENCE [LARGE SCALE GENOMIC DNA]</scope>
    <source>
        <strain evidence="8 9">CCM 7765</strain>
    </source>
</reference>
<dbReference type="InterPro" id="IPR012944">
    <property type="entry name" value="SusD_RagB_dom"/>
</dbReference>
<keyword evidence="9" id="KW-1185">Reference proteome</keyword>
<comment type="subcellular location">
    <subcellularLocation>
        <location evidence="1">Cell outer membrane</location>
    </subcellularLocation>
</comment>
<evidence type="ECO:0000256" key="5">
    <source>
        <dbReference type="ARBA" id="ARBA00023237"/>
    </source>
</evidence>
<gene>
    <name evidence="8" type="ORF">ACFFI0_16925</name>
</gene>
<feature type="domain" description="SusD-like N-terminal" evidence="7">
    <location>
        <begin position="114"/>
        <end position="231"/>
    </location>
</feature>
<keyword evidence="3" id="KW-0732">Signal</keyword>
<evidence type="ECO:0000256" key="1">
    <source>
        <dbReference type="ARBA" id="ARBA00004442"/>
    </source>
</evidence>
<dbReference type="Pfam" id="PF07980">
    <property type="entry name" value="SusD_RagB"/>
    <property type="match status" value="1"/>
</dbReference>
<dbReference type="EMBL" id="JBHLWO010000002">
    <property type="protein sequence ID" value="MFC0320010.1"/>
    <property type="molecule type" value="Genomic_DNA"/>
</dbReference>
<organism evidence="8 9">
    <name type="scientific">Olivibacter oleidegradans</name>
    <dbReference type="NCBI Taxonomy" id="760123"/>
    <lineage>
        <taxon>Bacteria</taxon>
        <taxon>Pseudomonadati</taxon>
        <taxon>Bacteroidota</taxon>
        <taxon>Sphingobacteriia</taxon>
        <taxon>Sphingobacteriales</taxon>
        <taxon>Sphingobacteriaceae</taxon>
        <taxon>Olivibacter</taxon>
    </lineage>
</organism>
<dbReference type="RefSeq" id="WP_130855382.1">
    <property type="nucleotide sequence ID" value="NZ_JBHLWO010000002.1"/>
</dbReference>
<evidence type="ECO:0000313" key="9">
    <source>
        <dbReference type="Proteomes" id="UP001589774"/>
    </source>
</evidence>
<comment type="caution">
    <text evidence="8">The sequence shown here is derived from an EMBL/GenBank/DDBJ whole genome shotgun (WGS) entry which is preliminary data.</text>
</comment>
<evidence type="ECO:0000256" key="3">
    <source>
        <dbReference type="ARBA" id="ARBA00022729"/>
    </source>
</evidence>
<dbReference type="Gene3D" id="1.25.40.390">
    <property type="match status" value="1"/>
</dbReference>
<name>A0ABV6HMC6_9SPHI</name>